<accession>A0AAV4RUE1</accession>
<name>A0AAV4RUE1_9ARAC</name>
<proteinExistence type="predicted"/>
<protein>
    <submittedName>
        <fullName evidence="1">Uncharacterized protein</fullName>
    </submittedName>
</protein>
<gene>
    <name evidence="1" type="ORF">CDAR_406081</name>
</gene>
<dbReference type="Proteomes" id="UP001054837">
    <property type="component" value="Unassembled WGS sequence"/>
</dbReference>
<comment type="caution">
    <text evidence="1">The sequence shown here is derived from an EMBL/GenBank/DDBJ whole genome shotgun (WGS) entry which is preliminary data.</text>
</comment>
<evidence type="ECO:0000313" key="2">
    <source>
        <dbReference type="Proteomes" id="UP001054837"/>
    </source>
</evidence>
<keyword evidence="2" id="KW-1185">Reference proteome</keyword>
<reference evidence="1 2" key="1">
    <citation type="submission" date="2021-06" db="EMBL/GenBank/DDBJ databases">
        <title>Caerostris darwini draft genome.</title>
        <authorList>
            <person name="Kono N."/>
            <person name="Arakawa K."/>
        </authorList>
    </citation>
    <scope>NUCLEOTIDE SEQUENCE [LARGE SCALE GENOMIC DNA]</scope>
</reference>
<evidence type="ECO:0000313" key="1">
    <source>
        <dbReference type="EMBL" id="GIY25320.1"/>
    </source>
</evidence>
<sequence>MLLFLLNFPKPHDVFMILPAKARTKKNDKSLFCATARVHHKFSSPLTWPALLLDGEKKGFVSQHSRGHLFRESHFFLIAFEKYGTGMQEKRPVAYSYIINIHTFLLLQLFASSGILK</sequence>
<organism evidence="1 2">
    <name type="scientific">Caerostris darwini</name>
    <dbReference type="NCBI Taxonomy" id="1538125"/>
    <lineage>
        <taxon>Eukaryota</taxon>
        <taxon>Metazoa</taxon>
        <taxon>Ecdysozoa</taxon>
        <taxon>Arthropoda</taxon>
        <taxon>Chelicerata</taxon>
        <taxon>Arachnida</taxon>
        <taxon>Araneae</taxon>
        <taxon>Araneomorphae</taxon>
        <taxon>Entelegynae</taxon>
        <taxon>Araneoidea</taxon>
        <taxon>Araneidae</taxon>
        <taxon>Caerostris</taxon>
    </lineage>
</organism>
<dbReference type="EMBL" id="BPLQ01006795">
    <property type="protein sequence ID" value="GIY25320.1"/>
    <property type="molecule type" value="Genomic_DNA"/>
</dbReference>
<dbReference type="AlphaFoldDB" id="A0AAV4RUE1"/>